<dbReference type="VEuPathDB" id="FungiDB:ACJ73_09640"/>
<protein>
    <submittedName>
        <fullName evidence="2">Uncharacterized protein</fullName>
    </submittedName>
</protein>
<comment type="caution">
    <text evidence="2">The sequence shown here is derived from an EMBL/GenBank/DDBJ whole genome shotgun (WGS) entry which is preliminary data.</text>
</comment>
<evidence type="ECO:0000313" key="2">
    <source>
        <dbReference type="EMBL" id="OJD10982.1"/>
    </source>
</evidence>
<dbReference type="STRING" id="1658174.A0A1J9P4C4"/>
<evidence type="ECO:0000256" key="1">
    <source>
        <dbReference type="SAM" id="MobiDB-lite"/>
    </source>
</evidence>
<sequence length="404" mass="46601">MASLTSKIMSPRDWNEYAKRHNVKSSNIYQLQRYDSASKIEDPQYLTLRALWKIERRTQFEPHQWDIHGAAKARQMLEDLPHWKNYIQAVSKKVPVDEILPIPYDLGDFKLVWYYQQLIWWAKSTPDLEDNLNFTPISKRTRGQSNMLDRRNIFMETPSKVSSLTKKFREAHLEETVYDNQMETASTDEELEPDTPADNLEKDPDFRNRQVDKEEFPPVSDENVVNTGLIGFASVVTFSIKGVKAHWSQKRKGYKVGENNGTKLYEARTDGHLSLPNDSNSKAIVEVKPTMRGESPRVRMQETAQMAAWIHVERGTIGGKKPEEERFRRLLLSQDRHEIYIILADYDADYVDYLTNPNRDSACQSFLTMNEFGPWDISDAGAVEEIASIILAVTLQLGNGEPLI</sequence>
<feature type="compositionally biased region" description="Acidic residues" evidence="1">
    <location>
        <begin position="186"/>
        <end position="195"/>
    </location>
</feature>
<dbReference type="EMBL" id="LGTZ01002839">
    <property type="protein sequence ID" value="OJD10982.1"/>
    <property type="molecule type" value="Genomic_DNA"/>
</dbReference>
<reference evidence="2 3" key="1">
    <citation type="submission" date="2015-08" db="EMBL/GenBank/DDBJ databases">
        <title>Emmonsia species relationships and genome sequence.</title>
        <authorList>
            <person name="Cuomo C.A."/>
            <person name="Schwartz I.S."/>
            <person name="Kenyon C."/>
            <person name="De Hoog G.S."/>
            <person name="Govender N.P."/>
            <person name="Botha A."/>
            <person name="Moreno L."/>
            <person name="De Vries M."/>
            <person name="Munoz J.F."/>
            <person name="Stielow J.B."/>
        </authorList>
    </citation>
    <scope>NUCLEOTIDE SEQUENCE [LARGE SCALE GENOMIC DNA]</scope>
    <source>
        <strain evidence="2 3">EI222</strain>
    </source>
</reference>
<gene>
    <name evidence="2" type="ORF">ACJ73_09640</name>
</gene>
<accession>A0A1J9P4C4</accession>
<feature type="compositionally biased region" description="Basic and acidic residues" evidence="1">
    <location>
        <begin position="199"/>
        <end position="216"/>
    </location>
</feature>
<feature type="region of interest" description="Disordered" evidence="1">
    <location>
        <begin position="177"/>
        <end position="220"/>
    </location>
</feature>
<proteinExistence type="predicted"/>
<evidence type="ECO:0000313" key="3">
    <source>
        <dbReference type="Proteomes" id="UP000242791"/>
    </source>
</evidence>
<organism evidence="2 3">
    <name type="scientific">Blastomyces percursus</name>
    <dbReference type="NCBI Taxonomy" id="1658174"/>
    <lineage>
        <taxon>Eukaryota</taxon>
        <taxon>Fungi</taxon>
        <taxon>Dikarya</taxon>
        <taxon>Ascomycota</taxon>
        <taxon>Pezizomycotina</taxon>
        <taxon>Eurotiomycetes</taxon>
        <taxon>Eurotiomycetidae</taxon>
        <taxon>Onygenales</taxon>
        <taxon>Ajellomycetaceae</taxon>
        <taxon>Blastomyces</taxon>
    </lineage>
</organism>
<name>A0A1J9P4C4_9EURO</name>
<dbReference type="AlphaFoldDB" id="A0A1J9P4C4"/>
<dbReference type="Proteomes" id="UP000242791">
    <property type="component" value="Unassembled WGS sequence"/>
</dbReference>
<dbReference type="OrthoDB" id="4188888at2759"/>
<keyword evidence="3" id="KW-1185">Reference proteome</keyword>